<accession>A0A9W6DBF2</accession>
<protein>
    <recommendedName>
        <fullName evidence="4">Polymer-forming cytoskeletal protein</fullName>
    </recommendedName>
</protein>
<dbReference type="AlphaFoldDB" id="A0A9W6DBF2"/>
<comment type="caution">
    <text evidence="2">The sequence shown here is derived from an EMBL/GenBank/DDBJ whole genome shotgun (WGS) entry which is preliminary data.</text>
</comment>
<evidence type="ECO:0008006" key="4">
    <source>
        <dbReference type="Google" id="ProtNLM"/>
    </source>
</evidence>
<dbReference type="PANTHER" id="PTHR35024:SF4">
    <property type="entry name" value="POLYMER-FORMING CYTOSKELETAL PROTEIN"/>
    <property type="match status" value="1"/>
</dbReference>
<evidence type="ECO:0000256" key="1">
    <source>
        <dbReference type="ARBA" id="ARBA00044755"/>
    </source>
</evidence>
<dbReference type="PANTHER" id="PTHR35024">
    <property type="entry name" value="HYPOTHETICAL CYTOSOLIC PROTEIN"/>
    <property type="match status" value="1"/>
</dbReference>
<proteinExistence type="inferred from homology"/>
<reference evidence="2" key="1">
    <citation type="journal article" date="2023" name="Int. J. Syst. Evol. Microbiol.">
        <title>&lt;i&gt;Clostridium folliculivorans&lt;/i&gt; sp. nov., isolated from soil samples of an organic paddy in Japan.</title>
        <authorList>
            <person name="Tazawa J."/>
            <person name="Kobayashi H."/>
            <person name="Tanizawa Y."/>
            <person name="Uchino A."/>
            <person name="Tanaka F."/>
            <person name="Urashima Y."/>
            <person name="Miura S."/>
            <person name="Sakamoto M."/>
            <person name="Ohkuma M."/>
            <person name="Tohno M."/>
        </authorList>
    </citation>
    <scope>NUCLEOTIDE SEQUENCE</scope>
    <source>
        <strain evidence="2">D1-1</strain>
    </source>
</reference>
<gene>
    <name evidence="2" type="ORF">CFOLD11_30310</name>
</gene>
<dbReference type="RefSeq" id="WP_261853118.1">
    <property type="nucleotide sequence ID" value="NZ_BQXY01000005.1"/>
</dbReference>
<organism evidence="2 3">
    <name type="scientific">Clostridium folliculivorans</name>
    <dbReference type="NCBI Taxonomy" id="2886038"/>
    <lineage>
        <taxon>Bacteria</taxon>
        <taxon>Bacillati</taxon>
        <taxon>Bacillota</taxon>
        <taxon>Clostridia</taxon>
        <taxon>Eubacteriales</taxon>
        <taxon>Clostridiaceae</taxon>
        <taxon>Clostridium</taxon>
    </lineage>
</organism>
<dbReference type="Proteomes" id="UP001057868">
    <property type="component" value="Unassembled WGS sequence"/>
</dbReference>
<evidence type="ECO:0000313" key="2">
    <source>
        <dbReference type="EMBL" id="GKU26204.1"/>
    </source>
</evidence>
<dbReference type="InterPro" id="IPR007607">
    <property type="entry name" value="BacA/B"/>
</dbReference>
<sequence length="249" mass="26290">MMNDRYYEDRGDLEISGAGRSGGGRFNRVEVSGAAKINGDIDCVEFEAAGAAKFEGNVKAVTYNVSGATKCTGNVDAEACNISGAGKIGGNLNSKRSNIQGSLKICGNLTGETIDIQGATSIVGDCEAEDFKCTGAFKIGGLLNSENISVEIGGKCEVSEIGGRTIKVKIGIWSVGILSKITKAIFNYALDELDCNVIEGDDIYLESTTARIVRGSDVVIGKKCTIQRVEYHNTIAIDPSSKVIEQVQL</sequence>
<comment type="similarity">
    <text evidence="1">Belongs to the bactofilin family.</text>
</comment>
<evidence type="ECO:0000313" key="3">
    <source>
        <dbReference type="Proteomes" id="UP001057868"/>
    </source>
</evidence>
<keyword evidence="3" id="KW-1185">Reference proteome</keyword>
<name>A0A9W6DBF2_9CLOT</name>
<dbReference type="EMBL" id="BQXY01000005">
    <property type="protein sequence ID" value="GKU26204.1"/>
    <property type="molecule type" value="Genomic_DNA"/>
</dbReference>